<comment type="caution">
    <text evidence="1">The sequence shown here is derived from an EMBL/GenBank/DDBJ whole genome shotgun (WGS) entry which is preliminary data.</text>
</comment>
<accession>A0A5N5ML62</accession>
<dbReference type="Gene3D" id="2.60.40.10">
    <property type="entry name" value="Immunoglobulins"/>
    <property type="match status" value="1"/>
</dbReference>
<gene>
    <name evidence="1" type="ORF">PHYPO_G00038040</name>
</gene>
<protein>
    <recommendedName>
        <fullName evidence="3">Ig-like domain-containing protein</fullName>
    </recommendedName>
</protein>
<proteinExistence type="predicted"/>
<dbReference type="InterPro" id="IPR013783">
    <property type="entry name" value="Ig-like_fold"/>
</dbReference>
<evidence type="ECO:0000313" key="2">
    <source>
        <dbReference type="Proteomes" id="UP000327468"/>
    </source>
</evidence>
<dbReference type="SUPFAM" id="SSF48726">
    <property type="entry name" value="Immunoglobulin"/>
    <property type="match status" value="1"/>
</dbReference>
<evidence type="ECO:0008006" key="3">
    <source>
        <dbReference type="Google" id="ProtNLM"/>
    </source>
</evidence>
<dbReference type="EMBL" id="VFJC01000013">
    <property type="protein sequence ID" value="KAB5555779.1"/>
    <property type="molecule type" value="Genomic_DNA"/>
</dbReference>
<organism evidence="1 2">
    <name type="scientific">Pangasianodon hypophthalmus</name>
    <name type="common">Striped catfish</name>
    <name type="synonym">Helicophagus hypophthalmus</name>
    <dbReference type="NCBI Taxonomy" id="310915"/>
    <lineage>
        <taxon>Eukaryota</taxon>
        <taxon>Metazoa</taxon>
        <taxon>Chordata</taxon>
        <taxon>Craniata</taxon>
        <taxon>Vertebrata</taxon>
        <taxon>Euteleostomi</taxon>
        <taxon>Actinopterygii</taxon>
        <taxon>Neopterygii</taxon>
        <taxon>Teleostei</taxon>
        <taxon>Ostariophysi</taxon>
        <taxon>Siluriformes</taxon>
        <taxon>Pangasiidae</taxon>
        <taxon>Pangasianodon</taxon>
    </lineage>
</organism>
<keyword evidence="2" id="KW-1185">Reference proteome</keyword>
<sequence>MHLSTITLVRLKKSNLQKEGGSRMGLYINSLSCGTEVIAGTCLIRCVLIQVLLIIVYGKFLDITVNCPNQTGTEGEPLHLTCSVTCKECKPTNVCKWSNKKNPDIKCSDEQCNVTTSDSIHTFHCTIPHASEKLDGTFKFWVQMTTGTNETTFSVTIVPSADDPTTPDNADIHNVYLCIP</sequence>
<dbReference type="InterPro" id="IPR036179">
    <property type="entry name" value="Ig-like_dom_sf"/>
</dbReference>
<name>A0A5N5ML62_PANHP</name>
<dbReference type="Proteomes" id="UP000327468">
    <property type="component" value="Chromosome 12"/>
</dbReference>
<dbReference type="AlphaFoldDB" id="A0A5N5ML62"/>
<evidence type="ECO:0000313" key="1">
    <source>
        <dbReference type="EMBL" id="KAB5555779.1"/>
    </source>
</evidence>
<reference evidence="1 2" key="1">
    <citation type="submission" date="2019-06" db="EMBL/GenBank/DDBJ databases">
        <title>A chromosome-scale genome assembly of the striped catfish, Pangasianodon hypophthalmus.</title>
        <authorList>
            <person name="Wen M."/>
            <person name="Zahm M."/>
            <person name="Roques C."/>
            <person name="Cabau C."/>
            <person name="Klopp C."/>
            <person name="Donnadieu C."/>
            <person name="Jouanno E."/>
            <person name="Avarre J.-C."/>
            <person name="Campet M."/>
            <person name="Ha T.T.T."/>
            <person name="Dugue R."/>
            <person name="Lampietro C."/>
            <person name="Louis A."/>
            <person name="Herpin A."/>
            <person name="Echchiki A."/>
            <person name="Berthelot C."/>
            <person name="Parey E."/>
            <person name="Roest-Crollius H."/>
            <person name="Braasch I."/>
            <person name="Postlethwait J."/>
            <person name="Bobe J."/>
            <person name="Montfort J."/>
            <person name="Bouchez O."/>
            <person name="Begum T."/>
            <person name="Schartl M."/>
            <person name="Guiguen Y."/>
        </authorList>
    </citation>
    <scope>NUCLEOTIDE SEQUENCE [LARGE SCALE GENOMIC DNA]</scope>
    <source>
        <strain evidence="1 2">Indonesia</strain>
        <tissue evidence="1">Blood</tissue>
    </source>
</reference>